<evidence type="ECO:0000313" key="3">
    <source>
        <dbReference type="EMBL" id="KAB2343063.1"/>
    </source>
</evidence>
<accession>A0A6H9YEX4</accession>
<feature type="region of interest" description="Disordered" evidence="1">
    <location>
        <begin position="1"/>
        <end position="39"/>
    </location>
</feature>
<evidence type="ECO:0000259" key="2">
    <source>
        <dbReference type="Pfam" id="PF13185"/>
    </source>
</evidence>
<dbReference type="SUPFAM" id="SSF55781">
    <property type="entry name" value="GAF domain-like"/>
    <property type="match status" value="1"/>
</dbReference>
<dbReference type="Proteomes" id="UP000468735">
    <property type="component" value="Unassembled WGS sequence"/>
</dbReference>
<comment type="caution">
    <text evidence="3">The sequence shown here is derived from an EMBL/GenBank/DDBJ whole genome shotgun (WGS) entry which is preliminary data.</text>
</comment>
<dbReference type="EMBL" id="WBMT01000020">
    <property type="protein sequence ID" value="KAB2343063.1"/>
    <property type="molecule type" value="Genomic_DNA"/>
</dbReference>
<organism evidence="3 4">
    <name type="scientific">Actinomadura rudentiformis</name>
    <dbReference type="NCBI Taxonomy" id="359158"/>
    <lineage>
        <taxon>Bacteria</taxon>
        <taxon>Bacillati</taxon>
        <taxon>Actinomycetota</taxon>
        <taxon>Actinomycetes</taxon>
        <taxon>Streptosporangiales</taxon>
        <taxon>Thermomonosporaceae</taxon>
        <taxon>Actinomadura</taxon>
    </lineage>
</organism>
<dbReference type="Pfam" id="PF13185">
    <property type="entry name" value="GAF_2"/>
    <property type="match status" value="1"/>
</dbReference>
<gene>
    <name evidence="3" type="ORF">F8566_36575</name>
</gene>
<dbReference type="InterPro" id="IPR003018">
    <property type="entry name" value="GAF"/>
</dbReference>
<evidence type="ECO:0000313" key="4">
    <source>
        <dbReference type="Proteomes" id="UP000468735"/>
    </source>
</evidence>
<dbReference type="InterPro" id="IPR029016">
    <property type="entry name" value="GAF-like_dom_sf"/>
</dbReference>
<feature type="domain" description="GAF" evidence="2">
    <location>
        <begin position="55"/>
        <end position="182"/>
    </location>
</feature>
<name>A0A6H9YEX4_9ACTN</name>
<evidence type="ECO:0000256" key="1">
    <source>
        <dbReference type="SAM" id="MobiDB-lite"/>
    </source>
</evidence>
<protein>
    <submittedName>
        <fullName evidence="3">GAF domain-containing protein</fullName>
    </submittedName>
</protein>
<dbReference type="Gene3D" id="3.30.450.40">
    <property type="match status" value="1"/>
</dbReference>
<reference evidence="3 4" key="1">
    <citation type="submission" date="2019-09" db="EMBL/GenBank/DDBJ databases">
        <title>Actinomadura physcomitrii sp. nov., a novel actinomycete isolated from moss [Physcomitrium sphaericum (Ludw) Fuernr].</title>
        <authorList>
            <person name="Zhuang X."/>
            <person name="Liu C."/>
        </authorList>
    </citation>
    <scope>NUCLEOTIDE SEQUENCE [LARGE SCALE GENOMIC DNA]</scope>
    <source>
        <strain evidence="3 4">HMC1</strain>
    </source>
</reference>
<proteinExistence type="predicted"/>
<keyword evidence="4" id="KW-1185">Reference proteome</keyword>
<dbReference type="OrthoDB" id="3475362at2"/>
<sequence>MMEHPPHRDRTGYGESIHASALPPADRQAAEDVEVPRNSTECRRASIMDVLASTLASTAAAADVGGSGLILVSDGKPRAIGGSDAACRALAHAQVTIGSGPAFRCMVSGCPVGIEDLLTGYPHGHPELAPYSGSVRAVLSVPIRVGRVVTGALDLYDRTAHDWPSRQLAVGRELAQVIAAILYLLASDPQGRSVSSPLSGVPQ</sequence>
<dbReference type="AlphaFoldDB" id="A0A6H9YEX4"/>
<feature type="compositionally biased region" description="Basic and acidic residues" evidence="1">
    <location>
        <begin position="1"/>
        <end position="12"/>
    </location>
</feature>